<evidence type="ECO:0000313" key="2">
    <source>
        <dbReference type="EMBL" id="GGF95009.1"/>
    </source>
</evidence>
<dbReference type="PANTHER" id="PTHR47649">
    <property type="entry name" value="RIBONUCLEASE D"/>
    <property type="match status" value="1"/>
</dbReference>
<dbReference type="Gene3D" id="3.30.420.10">
    <property type="entry name" value="Ribonuclease H-like superfamily/Ribonuclease H"/>
    <property type="match status" value="1"/>
</dbReference>
<feature type="domain" description="HRDC" evidence="1">
    <location>
        <begin position="206"/>
        <end position="286"/>
    </location>
</feature>
<protein>
    <submittedName>
        <fullName evidence="2">Ribonuclease D</fullName>
    </submittedName>
</protein>
<dbReference type="SUPFAM" id="SSF47819">
    <property type="entry name" value="HRDC-like"/>
    <property type="match status" value="2"/>
</dbReference>
<dbReference type="InterPro" id="IPR002562">
    <property type="entry name" value="3'-5'_exonuclease_dom"/>
</dbReference>
<evidence type="ECO:0000313" key="3">
    <source>
        <dbReference type="Proteomes" id="UP000636949"/>
    </source>
</evidence>
<dbReference type="InterPro" id="IPR002121">
    <property type="entry name" value="HRDC_dom"/>
</dbReference>
<dbReference type="RefSeq" id="WP_117002001.1">
    <property type="nucleotide sequence ID" value="NZ_BMJS01000008.1"/>
</dbReference>
<comment type="caution">
    <text evidence="2">The sequence shown here is derived from an EMBL/GenBank/DDBJ whole genome shotgun (WGS) entry which is preliminary data.</text>
</comment>
<dbReference type="CDD" id="cd06142">
    <property type="entry name" value="RNaseD_exo"/>
    <property type="match status" value="1"/>
</dbReference>
<dbReference type="PROSITE" id="PS50967">
    <property type="entry name" value="HRDC"/>
    <property type="match status" value="1"/>
</dbReference>
<proteinExistence type="predicted"/>
<dbReference type="OrthoDB" id="9800549at2"/>
<dbReference type="Proteomes" id="UP000636949">
    <property type="component" value="Unassembled WGS sequence"/>
</dbReference>
<dbReference type="InterPro" id="IPR012337">
    <property type="entry name" value="RNaseH-like_sf"/>
</dbReference>
<dbReference type="GO" id="GO:0000166">
    <property type="term" value="F:nucleotide binding"/>
    <property type="evidence" value="ECO:0007669"/>
    <property type="project" value="InterPro"/>
</dbReference>
<dbReference type="InterPro" id="IPR010997">
    <property type="entry name" value="HRDC-like_sf"/>
</dbReference>
<dbReference type="GO" id="GO:0008408">
    <property type="term" value="F:3'-5' exonuclease activity"/>
    <property type="evidence" value="ECO:0007669"/>
    <property type="project" value="InterPro"/>
</dbReference>
<dbReference type="SUPFAM" id="SSF53098">
    <property type="entry name" value="Ribonuclease H-like"/>
    <property type="match status" value="1"/>
</dbReference>
<name>A0A8J2Z3U5_9GAMM</name>
<dbReference type="Gene3D" id="1.10.150.80">
    <property type="entry name" value="HRDC domain"/>
    <property type="match status" value="1"/>
</dbReference>
<dbReference type="InterPro" id="IPR036397">
    <property type="entry name" value="RNaseH_sf"/>
</dbReference>
<reference evidence="2" key="2">
    <citation type="submission" date="2020-09" db="EMBL/GenBank/DDBJ databases">
        <authorList>
            <person name="Sun Q."/>
            <person name="Zhou Y."/>
        </authorList>
    </citation>
    <scope>NUCLEOTIDE SEQUENCE</scope>
    <source>
        <strain evidence="2">CGMCC 1.15758</strain>
    </source>
</reference>
<dbReference type="AlphaFoldDB" id="A0A8J2Z3U5"/>
<sequence>MITNSNDLQRIMPLLMAESMIALDTEFYWRNTYYPELCLIQIATTDHIYLIDALSAEINLQLLNPLFTSKHTLKIMHAAENDIKILRHYLDCEFNSIFDTQIAMAFLGHDHQLSLSNTLNHLGFDDLNKDEKMSDWRKRPLSSAQIAYATSDVISLIQCQKLLTDKLKQTSWLKAFEEEMQFIQKMHFNNTQDAPLKFKHHLARLSVSGRTHLIQLSIWREAYAQSRNWVTRYVLSDQELVNLAKLNPIDLQTIAEKHILSHKKVQRFGAELIQLLHVANTQYDMSLIERTRIKINKELLRLCFEYLAEIAEKQQLPIALVSSKQELKHFLYQKLINPQHMGSNKLNSGWRLQFFGQLITDYAYQQCSILGLPYNKILTN</sequence>
<dbReference type="Pfam" id="PF00570">
    <property type="entry name" value="HRDC"/>
    <property type="match status" value="1"/>
</dbReference>
<evidence type="ECO:0000259" key="1">
    <source>
        <dbReference type="PROSITE" id="PS50967"/>
    </source>
</evidence>
<dbReference type="PANTHER" id="PTHR47649:SF1">
    <property type="entry name" value="RIBONUCLEASE D"/>
    <property type="match status" value="1"/>
</dbReference>
<dbReference type="InterPro" id="IPR051086">
    <property type="entry name" value="RNase_D-like"/>
</dbReference>
<accession>A0A8J2Z3U5</accession>
<dbReference type="InterPro" id="IPR044876">
    <property type="entry name" value="HRDC_dom_sf"/>
</dbReference>
<dbReference type="GO" id="GO:0006139">
    <property type="term" value="P:nucleobase-containing compound metabolic process"/>
    <property type="evidence" value="ECO:0007669"/>
    <property type="project" value="InterPro"/>
</dbReference>
<dbReference type="SMART" id="SM00474">
    <property type="entry name" value="35EXOc"/>
    <property type="match status" value="1"/>
</dbReference>
<dbReference type="EMBL" id="BMJS01000008">
    <property type="protein sequence ID" value="GGF95009.1"/>
    <property type="molecule type" value="Genomic_DNA"/>
</dbReference>
<reference evidence="2" key="1">
    <citation type="journal article" date="2014" name="Int. J. Syst. Evol. Microbiol.">
        <title>Complete genome sequence of Corynebacterium casei LMG S-19264T (=DSM 44701T), isolated from a smear-ripened cheese.</title>
        <authorList>
            <consortium name="US DOE Joint Genome Institute (JGI-PGF)"/>
            <person name="Walter F."/>
            <person name="Albersmeier A."/>
            <person name="Kalinowski J."/>
            <person name="Ruckert C."/>
        </authorList>
    </citation>
    <scope>NUCLEOTIDE SEQUENCE</scope>
    <source>
        <strain evidence="2">CGMCC 1.15758</strain>
    </source>
</reference>
<dbReference type="GO" id="GO:0003676">
    <property type="term" value="F:nucleic acid binding"/>
    <property type="evidence" value="ECO:0007669"/>
    <property type="project" value="InterPro"/>
</dbReference>
<organism evidence="2 3">
    <name type="scientific">Cysteiniphilum litorale</name>
    <dbReference type="NCBI Taxonomy" id="2056700"/>
    <lineage>
        <taxon>Bacteria</taxon>
        <taxon>Pseudomonadati</taxon>
        <taxon>Pseudomonadota</taxon>
        <taxon>Gammaproteobacteria</taxon>
        <taxon>Thiotrichales</taxon>
        <taxon>Fastidiosibacteraceae</taxon>
        <taxon>Cysteiniphilum</taxon>
    </lineage>
</organism>
<gene>
    <name evidence="2" type="primary">rnd</name>
    <name evidence="2" type="ORF">GCM10010995_10270</name>
</gene>
<keyword evidence="3" id="KW-1185">Reference proteome</keyword>
<dbReference type="Pfam" id="PF01612">
    <property type="entry name" value="DNA_pol_A_exo1"/>
    <property type="match status" value="1"/>
</dbReference>